<reference evidence="1 2" key="1">
    <citation type="submission" date="2014-06" db="EMBL/GenBank/DDBJ databases">
        <title>Draft genome sequence of Bacillus gaemokensis JCM 15801 (MCCC 1A00707).</title>
        <authorList>
            <person name="Lai Q."/>
            <person name="Liu Y."/>
            <person name="Shao Z."/>
        </authorList>
    </citation>
    <scope>NUCLEOTIDE SEQUENCE [LARGE SCALE GENOMIC DNA]</scope>
    <source>
        <strain evidence="1 2">JCM 15801</strain>
    </source>
</reference>
<name>A0A073K2X4_9BACI</name>
<dbReference type="RefSeq" id="WP_033678987.1">
    <property type="nucleotide sequence ID" value="NZ_JOTM01000070.1"/>
</dbReference>
<sequence length="235" mass="25765">MEKQDNLTLNGSGSSSGGAYNKVKIRGEGTISNHVSCNEFKTYGTSDVRGDMTANSYIVYGDSEVQGDLHAEYVKVYGNAQVQNDCHINKTKIRGMFEVNGRLAGNFVDIKGGLTVKEDIEVEEFLLTGGLESEGLLNAENINISLRYEGSKVREIGGKKITVRKKARFIPFTSHTGNLQTSIIEGDDIYLEHTIADIVRGNNVTIGPGCEISVVEYHTSLNQKGKSIVKEQKRI</sequence>
<dbReference type="OrthoDB" id="1730007at2"/>
<evidence type="ECO:0000313" key="2">
    <source>
        <dbReference type="Proteomes" id="UP000027778"/>
    </source>
</evidence>
<dbReference type="Proteomes" id="UP000027778">
    <property type="component" value="Unassembled WGS sequence"/>
</dbReference>
<keyword evidence="2" id="KW-1185">Reference proteome</keyword>
<gene>
    <name evidence="1" type="ORF">BAGA_27355</name>
</gene>
<dbReference type="STRING" id="574375.AZF08_10205"/>
<evidence type="ECO:0000313" key="1">
    <source>
        <dbReference type="EMBL" id="KEK21669.1"/>
    </source>
</evidence>
<protein>
    <recommendedName>
        <fullName evidence="3">Cytoplasmic protein</fullName>
    </recommendedName>
</protein>
<proteinExistence type="predicted"/>
<evidence type="ECO:0008006" key="3">
    <source>
        <dbReference type="Google" id="ProtNLM"/>
    </source>
</evidence>
<organism evidence="1 2">
    <name type="scientific">Bacillus gaemokensis</name>
    <dbReference type="NCBI Taxonomy" id="574375"/>
    <lineage>
        <taxon>Bacteria</taxon>
        <taxon>Bacillati</taxon>
        <taxon>Bacillota</taxon>
        <taxon>Bacilli</taxon>
        <taxon>Bacillales</taxon>
        <taxon>Bacillaceae</taxon>
        <taxon>Bacillus</taxon>
        <taxon>Bacillus cereus group</taxon>
    </lineage>
</organism>
<comment type="caution">
    <text evidence="1">The sequence shown here is derived from an EMBL/GenBank/DDBJ whole genome shotgun (WGS) entry which is preliminary data.</text>
</comment>
<dbReference type="AlphaFoldDB" id="A0A073K2X4"/>
<dbReference type="eggNOG" id="COG1664">
    <property type="taxonomic scope" value="Bacteria"/>
</dbReference>
<accession>A0A073K2X4</accession>
<dbReference type="EMBL" id="JOTM01000070">
    <property type="protein sequence ID" value="KEK21669.1"/>
    <property type="molecule type" value="Genomic_DNA"/>
</dbReference>